<proteinExistence type="predicted"/>
<comment type="caution">
    <text evidence="1">The sequence shown here is derived from an EMBL/GenBank/DDBJ whole genome shotgun (WGS) entry which is preliminary data.</text>
</comment>
<accession>A0A7J5ZG70</accession>
<evidence type="ECO:0000313" key="1">
    <source>
        <dbReference type="EMBL" id="KAF3859989.1"/>
    </source>
</evidence>
<dbReference type="Proteomes" id="UP000518266">
    <property type="component" value="Unassembled WGS sequence"/>
</dbReference>
<organism evidence="1 2">
    <name type="scientific">Dissostichus mawsoni</name>
    <name type="common">Antarctic cod</name>
    <dbReference type="NCBI Taxonomy" id="36200"/>
    <lineage>
        <taxon>Eukaryota</taxon>
        <taxon>Metazoa</taxon>
        <taxon>Chordata</taxon>
        <taxon>Craniata</taxon>
        <taxon>Vertebrata</taxon>
        <taxon>Euteleostomi</taxon>
        <taxon>Actinopterygii</taxon>
        <taxon>Neopterygii</taxon>
        <taxon>Teleostei</taxon>
        <taxon>Neoteleostei</taxon>
        <taxon>Acanthomorphata</taxon>
        <taxon>Eupercaria</taxon>
        <taxon>Perciformes</taxon>
        <taxon>Notothenioidei</taxon>
        <taxon>Nototheniidae</taxon>
        <taxon>Dissostichus</taxon>
    </lineage>
</organism>
<keyword evidence="2" id="KW-1185">Reference proteome</keyword>
<protein>
    <submittedName>
        <fullName evidence="1">Uncharacterized protein</fullName>
    </submittedName>
</protein>
<dbReference type="AlphaFoldDB" id="A0A7J5ZG70"/>
<sequence>MMRKCREDHVTKRKKHSLPALLTLFLLLHRGGGVFLSSGRSRRAAYEPEEQRDAQVSVLSARTHRGANSRSAAHPLPFITEELKLWGVAAGLGLVHMITSMCQWRGNRGLKRVNSQRKSTAQPLERKPSCITLQSRHFSLACVGCCPQEEVSSVAQHCVVSATAYSECDPQQQLPVHCEQALWQRGKSKCPQIDGLRLTNASLPPASHPAPLCPAEAPGLTWTADSLDSGREERDLKAVVLPADIPDLVLDKKLLLAALWLTADPDPQPKPLLGQH</sequence>
<dbReference type="EMBL" id="JAAKFY010000002">
    <property type="protein sequence ID" value="KAF3859989.1"/>
    <property type="molecule type" value="Genomic_DNA"/>
</dbReference>
<name>A0A7J5ZG70_DISMA</name>
<reference evidence="1 2" key="1">
    <citation type="submission" date="2020-03" db="EMBL/GenBank/DDBJ databases">
        <title>Dissostichus mawsoni Genome sequencing and assembly.</title>
        <authorList>
            <person name="Park H."/>
        </authorList>
    </citation>
    <scope>NUCLEOTIDE SEQUENCE [LARGE SCALE GENOMIC DNA]</scope>
    <source>
        <strain evidence="1">DM0001</strain>
        <tissue evidence="1">Muscle</tissue>
    </source>
</reference>
<evidence type="ECO:0000313" key="2">
    <source>
        <dbReference type="Proteomes" id="UP000518266"/>
    </source>
</evidence>
<gene>
    <name evidence="1" type="ORF">F7725_000244</name>
</gene>